<feature type="domain" description="Ig-like" evidence="17">
    <location>
        <begin position="208"/>
        <end position="290"/>
    </location>
</feature>
<keyword evidence="2" id="KW-1003">Cell membrane</keyword>
<dbReference type="FunFam" id="2.60.40.10:FF:000267">
    <property type="entry name" value="Sidekick cell adhesion molecule 2"/>
    <property type="match status" value="1"/>
</dbReference>
<evidence type="ECO:0000313" key="20">
    <source>
        <dbReference type="Proteomes" id="UP001205998"/>
    </source>
</evidence>
<evidence type="ECO:0000259" key="18">
    <source>
        <dbReference type="PROSITE" id="PS50853"/>
    </source>
</evidence>
<dbReference type="FunFam" id="2.60.40.10:FF:000271">
    <property type="entry name" value="Sidekick cell adhesion molecule 2"/>
    <property type="match status" value="1"/>
</dbReference>
<comment type="subcellular location">
    <subcellularLocation>
        <location evidence="1">Cell membrane</location>
        <topology evidence="1">Single-pass type I membrane protein</topology>
    </subcellularLocation>
    <subcellularLocation>
        <location evidence="13">Synapse</location>
    </subcellularLocation>
</comment>
<dbReference type="InterPro" id="IPR013098">
    <property type="entry name" value="Ig_I-set"/>
</dbReference>
<feature type="domain" description="Fibronectin type-III" evidence="18">
    <location>
        <begin position="893"/>
        <end position="987"/>
    </location>
</feature>
<dbReference type="FunFam" id="2.60.40.10:FF:000359">
    <property type="entry name" value="Sidekick cell adhesion molecule 2"/>
    <property type="match status" value="1"/>
</dbReference>
<keyword evidence="3 16" id="KW-0812">Transmembrane</keyword>
<feature type="compositionally biased region" description="Low complexity" evidence="15">
    <location>
        <begin position="2336"/>
        <end position="2346"/>
    </location>
</feature>
<dbReference type="FunFam" id="2.60.40.10:FF:000202">
    <property type="entry name" value="Sidekick cell adhesion molecule 1"/>
    <property type="match status" value="1"/>
</dbReference>
<dbReference type="Gene3D" id="2.60.40.10">
    <property type="entry name" value="Immunoglobulins"/>
    <property type="match status" value="18"/>
</dbReference>
<feature type="domain" description="Ig-like" evidence="17">
    <location>
        <begin position="395"/>
        <end position="484"/>
    </location>
</feature>
<evidence type="ECO:0000256" key="15">
    <source>
        <dbReference type="SAM" id="MobiDB-lite"/>
    </source>
</evidence>
<dbReference type="Pfam" id="PF13927">
    <property type="entry name" value="Ig_3"/>
    <property type="match status" value="1"/>
</dbReference>
<dbReference type="InterPro" id="IPR007110">
    <property type="entry name" value="Ig-like_dom"/>
</dbReference>
<dbReference type="CDD" id="cd00096">
    <property type="entry name" value="Ig"/>
    <property type="match status" value="1"/>
</dbReference>
<dbReference type="FunFam" id="2.60.40.10:FF:000209">
    <property type="entry name" value="Sidekick cell adhesion molecule 2"/>
    <property type="match status" value="1"/>
</dbReference>
<evidence type="ECO:0000256" key="1">
    <source>
        <dbReference type="ARBA" id="ARBA00004251"/>
    </source>
</evidence>
<keyword evidence="7 16" id="KW-1133">Transmembrane helix</keyword>
<dbReference type="SUPFAM" id="SSF48726">
    <property type="entry name" value="Immunoglobulin"/>
    <property type="match status" value="5"/>
</dbReference>
<dbReference type="FunFam" id="2.60.40.10:FF:000485">
    <property type="entry name" value="Sidekick cell adhesion molecule 2"/>
    <property type="match status" value="1"/>
</dbReference>
<dbReference type="SMART" id="SM00409">
    <property type="entry name" value="IG"/>
    <property type="match status" value="6"/>
</dbReference>
<evidence type="ECO:0000256" key="14">
    <source>
        <dbReference type="ARBA" id="ARBA00061621"/>
    </source>
</evidence>
<dbReference type="InterPro" id="IPR003598">
    <property type="entry name" value="Ig_sub2"/>
</dbReference>
<evidence type="ECO:0000256" key="3">
    <source>
        <dbReference type="ARBA" id="ARBA00022692"/>
    </source>
</evidence>
<feature type="domain" description="Fibronectin type-III" evidence="18">
    <location>
        <begin position="787"/>
        <end position="889"/>
    </location>
</feature>
<keyword evidence="20" id="KW-1185">Reference proteome</keyword>
<dbReference type="InterPro" id="IPR036179">
    <property type="entry name" value="Ig-like_dom_sf"/>
</dbReference>
<evidence type="ECO:0000256" key="9">
    <source>
        <dbReference type="ARBA" id="ARBA00023136"/>
    </source>
</evidence>
<keyword evidence="8" id="KW-0770">Synapse</keyword>
<feature type="domain" description="Fibronectin type-III" evidence="18">
    <location>
        <begin position="1095"/>
        <end position="1193"/>
    </location>
</feature>
<dbReference type="InterPro" id="IPR003599">
    <property type="entry name" value="Ig_sub"/>
</dbReference>
<evidence type="ECO:0000256" key="13">
    <source>
        <dbReference type="ARBA" id="ARBA00034103"/>
    </source>
</evidence>
<sequence>MVWDVCEFGIYFFKDDVPPYFKTEPVRSQLHLEGNRLVLTCMAEGSWPLEFRWIHNTTELTPFSLEYRYMIPSLDQTHAGFYRCIVRNRVGALLQRRTEVQVAFMGAFNDMVKSESVSQGDAAVIKAPQIHSFPQPQVTWFRDGRKIPPSSRIAITLDNTLVILSAVAPDAGRYYAQAVNDKNGENKTSQPITLTVENIGGPADPIAPSIVFPPRNTSVVSGSSEVTMECVANARPLIKLSITWRKDGVPVHLGLSDFNRRLTLLSPSVRDSGWYECEAELRSSSVPSVSAGAFLHVLEPPQFVKEAKKHITAEMEKVVDIPCQAKGVPHPDIVWYKDAVPISPLKNPRYHLLAGGSLQINGLLPDDTGMFQCFAHNAAGEVQTNTYLAVTSIAPNITEGPSDSTVIEGMSVILHCETAGAPRPAITWQKGEHVLASGSVQLPRLTLLESGSLLISPAHLSDSGRFTCTASNSRGIDQASAHLDVWARTRISTPPQDQSVIKGTKATLTCGVSHDPSVSVRYLWEKDGQVINPRSSPRLRLDTNGTLHISQTWSGDIGTYTCRVTSLGGNDSHTAHLKVRQLPLAPENPSSTLSSVEKRAINLTWTKPFDGNSPLIRYILEVSENNAPWVILIGDVDPGSTAVTVRELTPARSYQFRLCAENNVGRGAFSTETRRLSLPEEPPSAPPQNVIASGRTNSSIMIQWQPPPENQQNGALRGYIIRYRLTGLPVDIQYKNISNPEVTNLLLEDLIIWTNYEIEVAAYNGAGLGVYSHKVMEWTLQGVPTVAPGDVQVEAANSTTLRFTWTAPNPQFINGINQGYKLLAWQVGQAGQGEELTVVTVRPNFQDGVHVGFVSGLKKFTDYFTSVLCFTTPGDGPRSPAHRIHTHEDTPGAVGHLSFTEILDTSLKVSWREPHEKNGILTGYRISWEEFNRTNTRVTHYLPNSTLEYRVTGLTALTTYTIEVAAMTSKGQGQLSSSTISSGVPPELPGPPTNLAISNIGPRSVTLQFKPGYDGKTSISCWQVEAQISVIGENEDWVKVHHLTNEPHARSMEVLALNPYTFYRFRMRQVNIVGTSPPSQPSRKIQTLQAPPDMAPLNITLRTASETSLWLRWVPLPEWEYNGNPESVGYKVQYSRIGPHAKVLSHIILDRFEREFTIEDLEEWTEYEVKVRVINGIGAGPWSQPVRGRTRESVPSCGPSNVSAFSTSSSSILVRWFEVPESERNGLILGYKVVYKEKDSDFRLRFWTVEGNTTHSAELTSLGKYVLYQIQVLAFTRIGDGLPSSPPILERTLDDAMIRAAKSSSRYSPEAPCQSSLFGVTKDGSCERGYALPIRQHVGFLAGFSGIAFRTSLLSDDTLSKASTLWRFEMDVVDLYGSPLEYESAPSQNFHEHAAQFQGTSEPTPPFQSFDERVSPFQSFRERGLRLRASMSAPLRPRSFLRALCSAPKFPRAFPDFPGELHYAPGFPRALRFRVSPIAPPHSWAPQSVPLGSSVPPRVPLHCHLAAKGMSYRCLAAKGMSNRCLAAKAVARLGDDYMNLCSRVTGCRFLKVMLVIAWIPYNPPFQLVRSPNIVSVLDYSLPSEFTFIFRTLPSMLDYSSQVDNSQMVALLPGPPVGILFPEVRITSVRLIWQSPAQPNGIILAYQIAYRLNSSNSNSATVDVLNPSARQYTVSSLKPESVYVFSITAQTRKGWGDAADALVVTTEKRARPQPPRHLAVPQESVRARSVLLSWEPGSDGLSPVRYYTVQIRELPDQNWTVQSASINHEVAPYTVERLKPFTSYQFRVKATNDIGDSDYSEESEAITTLQDVPDEVPIILSVTPHTTTSVLIRWQSPSEEKINGILLGFRIRYRELLYERLRSFNIQKHSSWTELTDPYSMRNLTEPSLNQYELDNLSKHKRYEIRMSVFNAVGDGPISSPQEVFVGEAVPTAPPQNVAVQSATATQLDVSWDPPPLDRQNGDIQGYKVYFWEYERKNETEKLKTLFLPDGGVKLKNLTSFTTYLISVAPFNAAGDGPHSPATRGRTQQAGITDYTVQHDEEILTATRVETAPPECPEGRTFVPKTCCQPLLRSIHKDPGSGITTGGPVWSDTLQDEGLWDILIKDIPKEVTSYTLNMDILRQGVSYDFRIIGVNDYGYGSPSQPSPSVSAHKVAPFYEEWWFLVVIALVGLIFILLLVFILIIKEQSKKYSKKEIANSPNCTTLTHGEMVGLDESRFPALELNNRQLSVKTSFNRKNGVYTRQSPPRPSPGSLHYSDEDINTKYSDLIKAESSSLTEKKSELDSEYEGDSSLQNQMHSFVNHYISDPTYYNSWRRQQKGISRAPPFTYSQSEPTDSTPVTGPASTPATPPSPANAEPQSRFRAKGSRTPTPSQQTSAHSTLYHPPSSLAPTATPRPPSSLAPPTTTRPPVAGFSSFV</sequence>
<keyword evidence="12" id="KW-0393">Immunoglobulin domain</keyword>
<dbReference type="InterPro" id="IPR036116">
    <property type="entry name" value="FN3_sf"/>
</dbReference>
<feature type="domain" description="Fibronectin type-III" evidence="18">
    <location>
        <begin position="991"/>
        <end position="1090"/>
    </location>
</feature>
<feature type="region of interest" description="Disordered" evidence="15">
    <location>
        <begin position="2237"/>
        <end position="2257"/>
    </location>
</feature>
<dbReference type="CDD" id="cd00063">
    <property type="entry name" value="FN3"/>
    <property type="match status" value="11"/>
</dbReference>
<evidence type="ECO:0000256" key="2">
    <source>
        <dbReference type="ARBA" id="ARBA00022475"/>
    </source>
</evidence>
<evidence type="ECO:0000256" key="7">
    <source>
        <dbReference type="ARBA" id="ARBA00022989"/>
    </source>
</evidence>
<evidence type="ECO:0000256" key="6">
    <source>
        <dbReference type="ARBA" id="ARBA00022889"/>
    </source>
</evidence>
<dbReference type="SUPFAM" id="SSF49265">
    <property type="entry name" value="Fibronectin type III"/>
    <property type="match status" value="7"/>
</dbReference>
<dbReference type="PANTHER" id="PTHR44170:SF49">
    <property type="entry name" value="PROTEIN SIDEKICK-1 ISOFORM X1"/>
    <property type="match status" value="1"/>
</dbReference>
<dbReference type="FunFam" id="2.60.40.10:FF:000231">
    <property type="entry name" value="Sidekick cell adhesion molecule 2"/>
    <property type="match status" value="1"/>
</dbReference>
<organism evidence="19 20">
    <name type="scientific">Silurus asotus</name>
    <name type="common">Amur catfish</name>
    <name type="synonym">Parasilurus asotus</name>
    <dbReference type="NCBI Taxonomy" id="30991"/>
    <lineage>
        <taxon>Eukaryota</taxon>
        <taxon>Metazoa</taxon>
        <taxon>Chordata</taxon>
        <taxon>Craniata</taxon>
        <taxon>Vertebrata</taxon>
        <taxon>Euteleostomi</taxon>
        <taxon>Actinopterygii</taxon>
        <taxon>Neopterygii</taxon>
        <taxon>Teleostei</taxon>
        <taxon>Ostariophysi</taxon>
        <taxon>Siluriformes</taxon>
        <taxon>Siluridae</taxon>
        <taxon>Silurus</taxon>
    </lineage>
</organism>
<protein>
    <submittedName>
        <fullName evidence="19">Protein sidekick-2 isoform X3</fullName>
    </submittedName>
</protein>
<dbReference type="EMBL" id="MU551675">
    <property type="protein sequence ID" value="KAI5619001.1"/>
    <property type="molecule type" value="Genomic_DNA"/>
</dbReference>
<dbReference type="FunFam" id="2.60.40.10:FF:000360">
    <property type="entry name" value="Sidekick cell adhesion molecule 2"/>
    <property type="match status" value="1"/>
</dbReference>
<dbReference type="FunFam" id="2.60.40.10:FF:000236">
    <property type="entry name" value="Sidekick cell adhesion molecule 2"/>
    <property type="match status" value="1"/>
</dbReference>
<dbReference type="Pfam" id="PF07679">
    <property type="entry name" value="I-set"/>
    <property type="match status" value="4"/>
</dbReference>
<evidence type="ECO:0000256" key="5">
    <source>
        <dbReference type="ARBA" id="ARBA00022737"/>
    </source>
</evidence>
<dbReference type="Pfam" id="PF00041">
    <property type="entry name" value="fn3"/>
    <property type="match status" value="11"/>
</dbReference>
<feature type="transmembrane region" description="Helical" evidence="16">
    <location>
        <begin position="2160"/>
        <end position="2183"/>
    </location>
</feature>
<dbReference type="PROSITE" id="PS50835">
    <property type="entry name" value="IG_LIKE"/>
    <property type="match status" value="6"/>
</dbReference>
<feature type="compositionally biased region" description="Polar residues" evidence="15">
    <location>
        <begin position="2367"/>
        <end position="2379"/>
    </location>
</feature>
<keyword evidence="11" id="KW-0325">Glycoprotein</keyword>
<dbReference type="GO" id="GO:0098609">
    <property type="term" value="P:cell-cell adhesion"/>
    <property type="evidence" value="ECO:0007669"/>
    <property type="project" value="TreeGrafter"/>
</dbReference>
<keyword evidence="6" id="KW-0130">Cell adhesion</keyword>
<evidence type="ECO:0000256" key="10">
    <source>
        <dbReference type="ARBA" id="ARBA00023157"/>
    </source>
</evidence>
<dbReference type="FunFam" id="2.60.40.10:FF:000177">
    <property type="entry name" value="Sidekick cell adhesion molecule 2"/>
    <property type="match status" value="1"/>
</dbReference>
<evidence type="ECO:0000256" key="11">
    <source>
        <dbReference type="ARBA" id="ARBA00023180"/>
    </source>
</evidence>
<feature type="domain" description="Fibronectin type-III" evidence="18">
    <location>
        <begin position="1614"/>
        <end position="1708"/>
    </location>
</feature>
<dbReference type="PRINTS" id="PR00014">
    <property type="entry name" value="FNTYPEIII"/>
</dbReference>
<feature type="domain" description="Fibronectin type-III" evidence="18">
    <location>
        <begin position="585"/>
        <end position="681"/>
    </location>
</feature>
<dbReference type="FunFam" id="2.60.40.10:FF:000434">
    <property type="entry name" value="Sidekick cell adhesion molecule 2"/>
    <property type="match status" value="1"/>
</dbReference>
<dbReference type="GO" id="GO:0045202">
    <property type="term" value="C:synapse"/>
    <property type="evidence" value="ECO:0007669"/>
    <property type="project" value="UniProtKB-SubCell"/>
</dbReference>
<comment type="similarity">
    <text evidence="14">Belongs to the sidekick family.</text>
</comment>
<gene>
    <name evidence="19" type="ORF">C0J50_21435</name>
</gene>
<feature type="domain" description="Ig-like" evidence="17">
    <location>
        <begin position="134"/>
        <end position="193"/>
    </location>
</feature>
<feature type="domain" description="Fibronectin type-III" evidence="18">
    <location>
        <begin position="1198"/>
        <end position="1295"/>
    </location>
</feature>
<feature type="domain" description="Fibronectin type-III" evidence="18">
    <location>
        <begin position="686"/>
        <end position="782"/>
    </location>
</feature>
<dbReference type="PROSITE" id="PS50853">
    <property type="entry name" value="FN3"/>
    <property type="match status" value="11"/>
</dbReference>
<keyword evidence="9 16" id="KW-0472">Membrane</keyword>
<dbReference type="PANTHER" id="PTHR44170">
    <property type="entry name" value="PROTEIN SIDEKICK"/>
    <property type="match status" value="1"/>
</dbReference>
<dbReference type="Proteomes" id="UP001205998">
    <property type="component" value="Unassembled WGS sequence"/>
</dbReference>
<dbReference type="FunFam" id="2.60.40.10:FF:000158">
    <property type="entry name" value="Sidekick cell adhesion molecule 2"/>
    <property type="match status" value="1"/>
</dbReference>
<feature type="region of interest" description="Disordered" evidence="15">
    <location>
        <begin position="2321"/>
        <end position="2417"/>
    </location>
</feature>
<keyword evidence="5" id="KW-0677">Repeat</keyword>
<dbReference type="FunFam" id="2.60.40.10:FF:000237">
    <property type="entry name" value="Sidekick cell adhesion molecule 2"/>
    <property type="match status" value="1"/>
</dbReference>
<evidence type="ECO:0000256" key="12">
    <source>
        <dbReference type="ARBA" id="ARBA00023319"/>
    </source>
</evidence>
<name>A0AAD5FJG6_SILAS</name>
<comment type="caution">
    <text evidence="19">The sequence shown here is derived from an EMBL/GenBank/DDBJ whole genome shotgun (WGS) entry which is preliminary data.</text>
</comment>
<feature type="domain" description="Ig-like" evidence="17">
    <location>
        <begin position="19"/>
        <end position="101"/>
    </location>
</feature>
<dbReference type="InterPro" id="IPR003961">
    <property type="entry name" value="FN3_dom"/>
</dbReference>
<proteinExistence type="inferred from homology"/>
<dbReference type="FunFam" id="2.60.40.10:FF:000266">
    <property type="entry name" value="Sidekick cell adhesion molecule 2"/>
    <property type="match status" value="1"/>
</dbReference>
<dbReference type="InterPro" id="IPR013783">
    <property type="entry name" value="Ig-like_fold"/>
</dbReference>
<evidence type="ECO:0000313" key="19">
    <source>
        <dbReference type="EMBL" id="KAI5619001.1"/>
    </source>
</evidence>
<keyword evidence="10" id="KW-1015">Disulfide bond</keyword>
<feature type="domain" description="Ig-like" evidence="17">
    <location>
        <begin position="301"/>
        <end position="389"/>
    </location>
</feature>
<accession>A0AAD5FJG6</accession>
<dbReference type="SMART" id="SM00408">
    <property type="entry name" value="IGc2"/>
    <property type="match status" value="6"/>
</dbReference>
<dbReference type="SMART" id="SM00060">
    <property type="entry name" value="FN3"/>
    <property type="match status" value="11"/>
</dbReference>
<feature type="domain" description="Fibronectin type-III" evidence="18">
    <location>
        <begin position="1815"/>
        <end position="1928"/>
    </location>
</feature>
<keyword evidence="4" id="KW-0732">Signal</keyword>
<dbReference type="FunFam" id="2.60.40.10:FF:000261">
    <property type="entry name" value="Sidekick cell adhesion molecule 2"/>
    <property type="match status" value="1"/>
</dbReference>
<evidence type="ECO:0000256" key="4">
    <source>
        <dbReference type="ARBA" id="ARBA00022729"/>
    </source>
</evidence>
<feature type="domain" description="Fibronectin type-III" evidence="18">
    <location>
        <begin position="1933"/>
        <end position="2029"/>
    </location>
</feature>
<dbReference type="GO" id="GO:0005886">
    <property type="term" value="C:plasma membrane"/>
    <property type="evidence" value="ECO:0007669"/>
    <property type="project" value="UniProtKB-SubCell"/>
</dbReference>
<evidence type="ECO:0000256" key="16">
    <source>
        <dbReference type="SAM" id="Phobius"/>
    </source>
</evidence>
<dbReference type="FunFam" id="2.60.40.10:FF:000420">
    <property type="entry name" value="Sidekick cell adhesion molecule 2"/>
    <property type="match status" value="1"/>
</dbReference>
<reference evidence="19" key="1">
    <citation type="submission" date="2018-07" db="EMBL/GenBank/DDBJ databases">
        <title>Comparative genomics of catfishes provides insights into carnivory and benthic adaptation.</title>
        <authorList>
            <person name="Zhang Y."/>
            <person name="Wang D."/>
            <person name="Peng Z."/>
            <person name="Zheng S."/>
            <person name="Shao F."/>
            <person name="Tao W."/>
        </authorList>
    </citation>
    <scope>NUCLEOTIDE SEQUENCE</scope>
    <source>
        <strain evidence="19">Chongqing</strain>
    </source>
</reference>
<evidence type="ECO:0000259" key="17">
    <source>
        <dbReference type="PROSITE" id="PS50835"/>
    </source>
</evidence>
<feature type="domain" description="Ig-like" evidence="17">
    <location>
        <begin position="489"/>
        <end position="580"/>
    </location>
</feature>
<dbReference type="FunFam" id="2.60.40.10:FF:000206">
    <property type="entry name" value="Sidekick cell adhesion molecule 2"/>
    <property type="match status" value="1"/>
</dbReference>
<feature type="domain" description="Fibronectin type-III" evidence="18">
    <location>
        <begin position="1713"/>
        <end position="1810"/>
    </location>
</feature>
<evidence type="ECO:0000256" key="8">
    <source>
        <dbReference type="ARBA" id="ARBA00023018"/>
    </source>
</evidence>